<evidence type="ECO:0000313" key="1">
    <source>
        <dbReference type="EMBL" id="MFF4524063.1"/>
    </source>
</evidence>
<evidence type="ECO:0000313" key="2">
    <source>
        <dbReference type="Proteomes" id="UP001602058"/>
    </source>
</evidence>
<keyword evidence="2" id="KW-1185">Reference proteome</keyword>
<sequence length="138" mass="14904">MALDLSGVRRVVEGLLDDELQLWRDSDGASGNELNEYTGELDPHGQPATQLWVGPGAIVRPGQLSFTQPLDVAVASLPASTAYQALLPLSTPLVLVDDVLSVSRSMRDEQLVGRHFRVAEVAVATYVVVRVVRLEVVS</sequence>
<accession>A0ABW6UKW9</accession>
<dbReference type="Pfam" id="PF19586">
    <property type="entry name" value="DUF6093"/>
    <property type="match status" value="1"/>
</dbReference>
<organism evidence="1 2">
    <name type="scientific">Streptomyces bluensis</name>
    <dbReference type="NCBI Taxonomy" id="33897"/>
    <lineage>
        <taxon>Bacteria</taxon>
        <taxon>Bacillati</taxon>
        <taxon>Actinomycetota</taxon>
        <taxon>Actinomycetes</taxon>
        <taxon>Kitasatosporales</taxon>
        <taxon>Streptomycetaceae</taxon>
        <taxon>Streptomyces</taxon>
    </lineage>
</organism>
<proteinExistence type="predicted"/>
<dbReference type="EMBL" id="JBIAWJ010000011">
    <property type="protein sequence ID" value="MFF4524063.1"/>
    <property type="molecule type" value="Genomic_DNA"/>
</dbReference>
<name>A0ABW6UKW9_9ACTN</name>
<comment type="caution">
    <text evidence="1">The sequence shown here is derived from an EMBL/GenBank/DDBJ whole genome shotgun (WGS) entry which is preliminary data.</text>
</comment>
<protein>
    <submittedName>
        <fullName evidence="1">DUF6093 family protein</fullName>
    </submittedName>
</protein>
<reference evidence="1 2" key="1">
    <citation type="submission" date="2024-10" db="EMBL/GenBank/DDBJ databases">
        <title>The Natural Products Discovery Center: Release of the First 8490 Sequenced Strains for Exploring Actinobacteria Biosynthetic Diversity.</title>
        <authorList>
            <person name="Kalkreuter E."/>
            <person name="Kautsar S.A."/>
            <person name="Yang D."/>
            <person name="Bader C.D."/>
            <person name="Teijaro C.N."/>
            <person name="Fluegel L."/>
            <person name="Davis C.M."/>
            <person name="Simpson J.R."/>
            <person name="Lauterbach L."/>
            <person name="Steele A.D."/>
            <person name="Gui C."/>
            <person name="Meng S."/>
            <person name="Li G."/>
            <person name="Viehrig K."/>
            <person name="Ye F."/>
            <person name="Su P."/>
            <person name="Kiefer A.F."/>
            <person name="Nichols A."/>
            <person name="Cepeda A.J."/>
            <person name="Yan W."/>
            <person name="Fan B."/>
            <person name="Jiang Y."/>
            <person name="Adhikari A."/>
            <person name="Zheng C.-J."/>
            <person name="Schuster L."/>
            <person name="Cowan T.M."/>
            <person name="Smanski M.J."/>
            <person name="Chevrette M.G."/>
            <person name="De Carvalho L.P.S."/>
            <person name="Shen B."/>
        </authorList>
    </citation>
    <scope>NUCLEOTIDE SEQUENCE [LARGE SCALE GENOMIC DNA]</scope>
    <source>
        <strain evidence="1 2">NPDC001390</strain>
    </source>
</reference>
<dbReference type="RefSeq" id="WP_350951438.1">
    <property type="nucleotide sequence ID" value="NZ_JBEOYX010000002.1"/>
</dbReference>
<dbReference type="InterPro" id="IPR046075">
    <property type="entry name" value="DUF6093"/>
</dbReference>
<dbReference type="Proteomes" id="UP001602058">
    <property type="component" value="Unassembled WGS sequence"/>
</dbReference>
<gene>
    <name evidence="1" type="ORF">ACFY1D_21985</name>
</gene>